<keyword evidence="2" id="KW-0732">Signal</keyword>
<dbReference type="Proteomes" id="UP001159405">
    <property type="component" value="Unassembled WGS sequence"/>
</dbReference>
<evidence type="ECO:0000313" key="4">
    <source>
        <dbReference type="Proteomes" id="UP001159405"/>
    </source>
</evidence>
<keyword evidence="4" id="KW-1185">Reference proteome</keyword>
<proteinExistence type="predicted"/>
<evidence type="ECO:0000313" key="3">
    <source>
        <dbReference type="EMBL" id="CAH3046413.1"/>
    </source>
</evidence>
<gene>
    <name evidence="3" type="ORF">PLOB_00008551</name>
</gene>
<evidence type="ECO:0000256" key="2">
    <source>
        <dbReference type="SAM" id="SignalP"/>
    </source>
</evidence>
<name>A0ABN8NC97_9CNID</name>
<reference evidence="3 4" key="1">
    <citation type="submission" date="2022-05" db="EMBL/GenBank/DDBJ databases">
        <authorList>
            <consortium name="Genoscope - CEA"/>
            <person name="William W."/>
        </authorList>
    </citation>
    <scope>NUCLEOTIDE SEQUENCE [LARGE SCALE GENOMIC DNA]</scope>
</reference>
<protein>
    <submittedName>
        <fullName evidence="3">Uncharacterized protein</fullName>
    </submittedName>
</protein>
<feature type="region of interest" description="Disordered" evidence="1">
    <location>
        <begin position="28"/>
        <end position="50"/>
    </location>
</feature>
<feature type="chain" id="PRO_5047161491" evidence="2">
    <location>
        <begin position="27"/>
        <end position="309"/>
    </location>
</feature>
<feature type="signal peptide" evidence="2">
    <location>
        <begin position="1"/>
        <end position="26"/>
    </location>
</feature>
<comment type="caution">
    <text evidence="3">The sequence shown here is derived from an EMBL/GenBank/DDBJ whole genome shotgun (WGS) entry which is preliminary data.</text>
</comment>
<evidence type="ECO:0000256" key="1">
    <source>
        <dbReference type="SAM" id="MobiDB-lite"/>
    </source>
</evidence>
<dbReference type="EMBL" id="CALNXK010000014">
    <property type="protein sequence ID" value="CAH3046413.1"/>
    <property type="molecule type" value="Genomic_DNA"/>
</dbReference>
<accession>A0ABN8NC97</accession>
<sequence length="309" mass="33540">MFSDSSTAAATFAALLMVFVSRGVSGQSTSLTPTLSVTPSSMSTLPISSQDISTTTTSATAASTEVISSTPSGPSTSASVTATNPTSEATTEAPTTTEAPSSSKTCGWVIVVWKKSWKSMYKDNQQFISNTTEKLQMSLEHGFFNDSSKYGHVKVSDLQVDDKDGDVNVTFKLCLVLKNNAHAGYIEDVIKMWKTFGNESITGHEFLAEVTFKDWKAKDGECSKCSSGGAGPITLERECKPKKAEYSCDGVKTSVESQDCLKYCDSKAATRKFTSVFLLLAVLISFRRFAAMQLNVKFRRKEEMLPQND</sequence>
<organism evidence="3 4">
    <name type="scientific">Porites lobata</name>
    <dbReference type="NCBI Taxonomy" id="104759"/>
    <lineage>
        <taxon>Eukaryota</taxon>
        <taxon>Metazoa</taxon>
        <taxon>Cnidaria</taxon>
        <taxon>Anthozoa</taxon>
        <taxon>Hexacorallia</taxon>
        <taxon>Scleractinia</taxon>
        <taxon>Fungiina</taxon>
        <taxon>Poritidae</taxon>
        <taxon>Porites</taxon>
    </lineage>
</organism>
<feature type="region of interest" description="Disordered" evidence="1">
    <location>
        <begin position="63"/>
        <end position="102"/>
    </location>
</feature>